<dbReference type="Gene3D" id="2.60.40.1120">
    <property type="entry name" value="Carboxypeptidase-like, regulatory domain"/>
    <property type="match status" value="1"/>
</dbReference>
<feature type="chain" id="PRO_5015851749" evidence="1">
    <location>
        <begin position="30"/>
        <end position="123"/>
    </location>
</feature>
<dbReference type="InterPro" id="IPR008969">
    <property type="entry name" value="CarboxyPept-like_regulatory"/>
</dbReference>
<evidence type="ECO:0000313" key="2">
    <source>
        <dbReference type="EMBL" id="SQA92887.1"/>
    </source>
</evidence>
<dbReference type="EMBL" id="UAVS01000001">
    <property type="protein sequence ID" value="SQA92887.1"/>
    <property type="molecule type" value="Genomic_DNA"/>
</dbReference>
<evidence type="ECO:0000313" key="3">
    <source>
        <dbReference type="Proteomes" id="UP000250169"/>
    </source>
</evidence>
<feature type="signal peptide" evidence="1">
    <location>
        <begin position="1"/>
        <end position="29"/>
    </location>
</feature>
<name>A0A2X2SR28_CAPOC</name>
<reference evidence="2 3" key="1">
    <citation type="submission" date="2018-06" db="EMBL/GenBank/DDBJ databases">
        <authorList>
            <consortium name="Pathogen Informatics"/>
            <person name="Doyle S."/>
        </authorList>
    </citation>
    <scope>NUCLEOTIDE SEQUENCE [LARGE SCALE GENOMIC DNA]</scope>
    <source>
        <strain evidence="2 3">NCTC11545</strain>
    </source>
</reference>
<gene>
    <name evidence="2" type="ORF">NCTC11545_00249</name>
</gene>
<dbReference type="SUPFAM" id="SSF49464">
    <property type="entry name" value="Carboxypeptidase regulatory domain-like"/>
    <property type="match status" value="1"/>
</dbReference>
<sequence length="123" mass="13629">MDRLHSYKTRLLMLAWLFGLCVGAQSLFAQTVKGKVVDEDNMPLMGATVLEAGTKNGVTSDFDGNFQLSLKNGNATLEISFMGYKSTKVQVQNRNNITVKLLPETTELKEVVVVGYGTQRRKL</sequence>
<protein>
    <submittedName>
        <fullName evidence="2">TonB-linked outer membrane protein, SusC/RagA family</fullName>
    </submittedName>
</protein>
<dbReference type="Proteomes" id="UP000250169">
    <property type="component" value="Unassembled WGS sequence"/>
</dbReference>
<accession>A0A2X2SR28</accession>
<dbReference type="Pfam" id="PF13715">
    <property type="entry name" value="CarbopepD_reg_2"/>
    <property type="match status" value="1"/>
</dbReference>
<dbReference type="AlphaFoldDB" id="A0A2X2SR28"/>
<dbReference type="FunFam" id="2.60.40.1120:FF:000003">
    <property type="entry name" value="Outer membrane protein Omp121"/>
    <property type="match status" value="1"/>
</dbReference>
<keyword evidence="1" id="KW-0732">Signal</keyword>
<proteinExistence type="predicted"/>
<evidence type="ECO:0000256" key="1">
    <source>
        <dbReference type="SAM" id="SignalP"/>
    </source>
</evidence>
<organism evidence="2 3">
    <name type="scientific">Capnocytophaga ochracea</name>
    <dbReference type="NCBI Taxonomy" id="1018"/>
    <lineage>
        <taxon>Bacteria</taxon>
        <taxon>Pseudomonadati</taxon>
        <taxon>Bacteroidota</taxon>
        <taxon>Flavobacteriia</taxon>
        <taxon>Flavobacteriales</taxon>
        <taxon>Flavobacteriaceae</taxon>
        <taxon>Capnocytophaga</taxon>
    </lineage>
</organism>